<gene>
    <name evidence="8" type="ORF">IM660_15865</name>
</gene>
<evidence type="ECO:0000256" key="2">
    <source>
        <dbReference type="ARBA" id="ARBA00022448"/>
    </source>
</evidence>
<dbReference type="PANTHER" id="PTHR36838">
    <property type="entry name" value="AUXIN EFFLUX CARRIER FAMILY PROTEIN"/>
    <property type="match status" value="1"/>
</dbReference>
<feature type="transmembrane region" description="Helical" evidence="7">
    <location>
        <begin position="34"/>
        <end position="53"/>
    </location>
</feature>
<accession>A0A7M1SR78</accession>
<dbReference type="EMBL" id="CP063169">
    <property type="protein sequence ID" value="QOR70088.1"/>
    <property type="molecule type" value="Genomic_DNA"/>
</dbReference>
<feature type="transmembrane region" description="Helical" evidence="7">
    <location>
        <begin position="158"/>
        <end position="177"/>
    </location>
</feature>
<organism evidence="8 9">
    <name type="scientific">Ruania alkalisoli</name>
    <dbReference type="NCBI Taxonomy" id="2779775"/>
    <lineage>
        <taxon>Bacteria</taxon>
        <taxon>Bacillati</taxon>
        <taxon>Actinomycetota</taxon>
        <taxon>Actinomycetes</taxon>
        <taxon>Micrococcales</taxon>
        <taxon>Ruaniaceae</taxon>
        <taxon>Ruania</taxon>
    </lineage>
</organism>
<dbReference type="RefSeq" id="WP_193496779.1">
    <property type="nucleotide sequence ID" value="NZ_CP063169.1"/>
</dbReference>
<evidence type="ECO:0000256" key="1">
    <source>
        <dbReference type="ARBA" id="ARBA00004141"/>
    </source>
</evidence>
<feature type="transmembrane region" description="Helical" evidence="7">
    <location>
        <begin position="6"/>
        <end position="27"/>
    </location>
</feature>
<evidence type="ECO:0000256" key="6">
    <source>
        <dbReference type="ARBA" id="ARBA00023136"/>
    </source>
</evidence>
<keyword evidence="9" id="KW-1185">Reference proteome</keyword>
<keyword evidence="3" id="KW-1003">Cell membrane</keyword>
<evidence type="ECO:0000256" key="5">
    <source>
        <dbReference type="ARBA" id="ARBA00022989"/>
    </source>
</evidence>
<dbReference type="AlphaFoldDB" id="A0A7M1SR78"/>
<feature type="transmembrane region" description="Helical" evidence="7">
    <location>
        <begin position="125"/>
        <end position="146"/>
    </location>
</feature>
<evidence type="ECO:0000313" key="9">
    <source>
        <dbReference type="Proteomes" id="UP000593758"/>
    </source>
</evidence>
<evidence type="ECO:0000313" key="8">
    <source>
        <dbReference type="EMBL" id="QOR70088.1"/>
    </source>
</evidence>
<evidence type="ECO:0000256" key="7">
    <source>
        <dbReference type="SAM" id="Phobius"/>
    </source>
</evidence>
<name>A0A7M1SR78_9MICO</name>
<comment type="subcellular location">
    <subcellularLocation>
        <location evidence="1">Membrane</location>
        <topology evidence="1">Multi-pass membrane protein</topology>
    </subcellularLocation>
</comment>
<sequence length="315" mass="32620">MSAVLSALATMAVIAFAGWVLATFRVLGEGAQQVLARLVFALATPSLLITTIGEADLALLLTRTAATTWVSTLTVATAAVVIFGVLLRRGRGQTTVASLAASYVNAGNIGIPVAIYVLADALAVVPTMLMQLLVLAPVAYAVLDTAGASRRELLLRPLRSPLTIGALIGLTLAVVPWTPPDAVLQPLRLVGTTAAPLALLTLGMSFAPKRRGETPSSEPATSADARPPGHWVDVSIVAALRAVVHPALTFAVAHGLGVDEEHMLGVVLMAALPTAQNVLVYALQFDRGLRIARDAQVITTALSVPLLVGVVALLH</sequence>
<feature type="transmembrane region" description="Helical" evidence="7">
    <location>
        <begin position="236"/>
        <end position="257"/>
    </location>
</feature>
<feature type="transmembrane region" description="Helical" evidence="7">
    <location>
        <begin position="263"/>
        <end position="283"/>
    </location>
</feature>
<evidence type="ECO:0000256" key="3">
    <source>
        <dbReference type="ARBA" id="ARBA00022475"/>
    </source>
</evidence>
<dbReference type="GO" id="GO:0055085">
    <property type="term" value="P:transmembrane transport"/>
    <property type="evidence" value="ECO:0007669"/>
    <property type="project" value="InterPro"/>
</dbReference>
<keyword evidence="4 7" id="KW-0812">Transmembrane</keyword>
<dbReference type="PANTHER" id="PTHR36838:SF1">
    <property type="entry name" value="SLR1864 PROTEIN"/>
    <property type="match status" value="1"/>
</dbReference>
<dbReference type="Proteomes" id="UP000593758">
    <property type="component" value="Chromosome"/>
</dbReference>
<dbReference type="GO" id="GO:0016020">
    <property type="term" value="C:membrane"/>
    <property type="evidence" value="ECO:0007669"/>
    <property type="project" value="UniProtKB-SubCell"/>
</dbReference>
<reference evidence="8 9" key="1">
    <citation type="submission" date="2020-10" db="EMBL/GenBank/DDBJ databases">
        <title>Haloactinobacterium sp. RN3S43, a bacterium isolated from saline soil.</title>
        <authorList>
            <person name="Sun J.-Q."/>
        </authorList>
    </citation>
    <scope>NUCLEOTIDE SEQUENCE [LARGE SCALE GENOMIC DNA]</scope>
    <source>
        <strain evidence="8 9">RN3S43</strain>
    </source>
</reference>
<dbReference type="Pfam" id="PF03547">
    <property type="entry name" value="Mem_trans"/>
    <property type="match status" value="2"/>
</dbReference>
<keyword evidence="6 7" id="KW-0472">Membrane</keyword>
<protein>
    <submittedName>
        <fullName evidence="8">AEC family transporter</fullName>
    </submittedName>
</protein>
<feature type="transmembrane region" description="Helical" evidence="7">
    <location>
        <begin position="65"/>
        <end position="87"/>
    </location>
</feature>
<feature type="transmembrane region" description="Helical" evidence="7">
    <location>
        <begin position="99"/>
        <end position="119"/>
    </location>
</feature>
<dbReference type="KEGG" id="halt:IM660_15865"/>
<feature type="transmembrane region" description="Helical" evidence="7">
    <location>
        <begin position="295"/>
        <end position="314"/>
    </location>
</feature>
<proteinExistence type="predicted"/>
<keyword evidence="5 7" id="KW-1133">Transmembrane helix</keyword>
<dbReference type="InterPro" id="IPR004776">
    <property type="entry name" value="Mem_transp_PIN-like"/>
</dbReference>
<evidence type="ECO:0000256" key="4">
    <source>
        <dbReference type="ARBA" id="ARBA00022692"/>
    </source>
</evidence>
<keyword evidence="2" id="KW-0813">Transport</keyword>